<dbReference type="InterPro" id="IPR036390">
    <property type="entry name" value="WH_DNA-bd_sf"/>
</dbReference>
<dbReference type="SUPFAM" id="SSF53850">
    <property type="entry name" value="Periplasmic binding protein-like II"/>
    <property type="match status" value="1"/>
</dbReference>
<dbReference type="PANTHER" id="PTHR30537">
    <property type="entry name" value="HTH-TYPE TRANSCRIPTIONAL REGULATOR"/>
    <property type="match status" value="1"/>
</dbReference>
<dbReference type="GO" id="GO:0006351">
    <property type="term" value="P:DNA-templated transcription"/>
    <property type="evidence" value="ECO:0007669"/>
    <property type="project" value="TreeGrafter"/>
</dbReference>
<dbReference type="InterPro" id="IPR036388">
    <property type="entry name" value="WH-like_DNA-bd_sf"/>
</dbReference>
<dbReference type="Gene3D" id="1.10.10.10">
    <property type="entry name" value="Winged helix-like DNA-binding domain superfamily/Winged helix DNA-binding domain"/>
    <property type="match status" value="1"/>
</dbReference>
<protein>
    <submittedName>
        <fullName evidence="3">HTH-type transcriptional regulator TfdS</fullName>
    </submittedName>
</protein>
<organism evidence="3 4">
    <name type="scientific">Pseudoprimorskyibacter insulae</name>
    <dbReference type="NCBI Taxonomy" id="1695997"/>
    <lineage>
        <taxon>Bacteria</taxon>
        <taxon>Pseudomonadati</taxon>
        <taxon>Pseudomonadota</taxon>
        <taxon>Alphaproteobacteria</taxon>
        <taxon>Rhodobacterales</taxon>
        <taxon>Paracoccaceae</taxon>
        <taxon>Pseudoprimorskyibacter</taxon>
    </lineage>
</organism>
<dbReference type="RefSeq" id="WP_108886287.1">
    <property type="nucleotide sequence ID" value="NZ_OMOJ01000004.1"/>
</dbReference>
<reference evidence="4" key="1">
    <citation type="submission" date="2018-03" db="EMBL/GenBank/DDBJ databases">
        <authorList>
            <person name="Rodrigo-Torres L."/>
            <person name="Arahal R. D."/>
            <person name="Lucena T."/>
        </authorList>
    </citation>
    <scope>NUCLEOTIDE SEQUENCE [LARGE SCALE GENOMIC DNA]</scope>
    <source>
        <strain evidence="4">CECT 8871</strain>
    </source>
</reference>
<gene>
    <name evidence="3" type="primary">tfdS</name>
    <name evidence="3" type="ORF">PRI8871_02229</name>
</gene>
<dbReference type="EMBL" id="OMOJ01000004">
    <property type="protein sequence ID" value="SPF80423.1"/>
    <property type="molecule type" value="Genomic_DNA"/>
</dbReference>
<evidence type="ECO:0000256" key="1">
    <source>
        <dbReference type="ARBA" id="ARBA00009437"/>
    </source>
</evidence>
<dbReference type="PROSITE" id="PS50931">
    <property type="entry name" value="HTH_LYSR"/>
    <property type="match status" value="1"/>
</dbReference>
<evidence type="ECO:0000313" key="3">
    <source>
        <dbReference type="EMBL" id="SPF80423.1"/>
    </source>
</evidence>
<dbReference type="Proteomes" id="UP000244904">
    <property type="component" value="Unassembled WGS sequence"/>
</dbReference>
<name>A0A2R8AWL7_9RHOB</name>
<evidence type="ECO:0000259" key="2">
    <source>
        <dbReference type="PROSITE" id="PS50931"/>
    </source>
</evidence>
<evidence type="ECO:0000313" key="4">
    <source>
        <dbReference type="Proteomes" id="UP000244904"/>
    </source>
</evidence>
<dbReference type="PANTHER" id="PTHR30537:SF3">
    <property type="entry name" value="TRANSCRIPTIONAL REGULATORY PROTEIN"/>
    <property type="match status" value="1"/>
</dbReference>
<keyword evidence="4" id="KW-1185">Reference proteome</keyword>
<comment type="similarity">
    <text evidence="1">Belongs to the LysR transcriptional regulatory family.</text>
</comment>
<dbReference type="AlphaFoldDB" id="A0A2R8AWL7"/>
<dbReference type="SUPFAM" id="SSF46785">
    <property type="entry name" value="Winged helix' DNA-binding domain"/>
    <property type="match status" value="1"/>
</dbReference>
<dbReference type="GO" id="GO:0043565">
    <property type="term" value="F:sequence-specific DNA binding"/>
    <property type="evidence" value="ECO:0007669"/>
    <property type="project" value="TreeGrafter"/>
</dbReference>
<dbReference type="InterPro" id="IPR058163">
    <property type="entry name" value="LysR-type_TF_proteobact-type"/>
</dbReference>
<accession>A0A2R8AWL7</accession>
<sequence>MHSPNWDDLRFVLSVARTGSVSAAARELGVNHATVLRRISAFEETTGGQMFERSAQGYRLRPDRAAVIEAAREAETAMQSVTRLMAGGASGKGSVLRLTSTDTLCQTVLSEAMPRIARRIAPDHVALICANHHLDMARLQADVTLRPATSLAADMVGEQVVDMGFAVYAAASAPGTWLGLTGTLAQSLPGRWMAHHIAPEQINGQADSFCVLAKLAQAGMGMAILPCVLGDSLSGVARCSGTGMPPTSVPLWVACHADLEDNPRILGLRRALASSLRRMAPQLKGEAA</sequence>
<dbReference type="Pfam" id="PF00126">
    <property type="entry name" value="HTH_1"/>
    <property type="match status" value="1"/>
</dbReference>
<dbReference type="OrthoDB" id="7768317at2"/>
<feature type="domain" description="HTH lysR-type" evidence="2">
    <location>
        <begin position="4"/>
        <end position="61"/>
    </location>
</feature>
<dbReference type="InterPro" id="IPR000847">
    <property type="entry name" value="LysR_HTH_N"/>
</dbReference>
<proteinExistence type="inferred from homology"/>
<dbReference type="GO" id="GO:0003700">
    <property type="term" value="F:DNA-binding transcription factor activity"/>
    <property type="evidence" value="ECO:0007669"/>
    <property type="project" value="InterPro"/>
</dbReference>